<reference evidence="1 2" key="1">
    <citation type="journal article" date="2019" name="Int. J. Syst. Evol. Microbiol.">
        <title>The Global Catalogue of Microorganisms (GCM) 10K type strain sequencing project: providing services to taxonomists for standard genome sequencing and annotation.</title>
        <authorList>
            <consortium name="The Broad Institute Genomics Platform"/>
            <consortium name="The Broad Institute Genome Sequencing Center for Infectious Disease"/>
            <person name="Wu L."/>
            <person name="Ma J."/>
        </authorList>
    </citation>
    <scope>NUCLEOTIDE SEQUENCE [LARGE SCALE GENOMIC DNA]</scope>
    <source>
        <strain evidence="1 2">JCM 17504</strain>
    </source>
</reference>
<comment type="caution">
    <text evidence="1">The sequence shown here is derived from an EMBL/GenBank/DDBJ whole genome shotgun (WGS) entry which is preliminary data.</text>
</comment>
<evidence type="ECO:0000313" key="1">
    <source>
        <dbReference type="EMBL" id="GAA5049614.1"/>
    </source>
</evidence>
<dbReference type="EMBL" id="BAABKX010000006">
    <property type="protein sequence ID" value="GAA5049614.1"/>
    <property type="molecule type" value="Genomic_DNA"/>
</dbReference>
<protein>
    <submittedName>
        <fullName evidence="1">Uncharacterized protein</fullName>
    </submittedName>
</protein>
<name>A0AAV3UHH9_9EURY</name>
<evidence type="ECO:0000313" key="2">
    <source>
        <dbReference type="Proteomes" id="UP001501729"/>
    </source>
</evidence>
<dbReference type="AlphaFoldDB" id="A0AAV3UHH9"/>
<keyword evidence="2" id="KW-1185">Reference proteome</keyword>
<dbReference type="Proteomes" id="UP001501729">
    <property type="component" value="Unassembled WGS sequence"/>
</dbReference>
<dbReference type="RefSeq" id="WP_390185082.1">
    <property type="nucleotide sequence ID" value="NZ_JBHMAI010000005.1"/>
</dbReference>
<sequence>MREPEFPAVTARWVTDTVAMERWPVHQRFEELHELGKLEGGKLSPQMVTMIKDSVLAGSGALWWKFIRSGNHSYR</sequence>
<accession>A0AAV3UHH9</accession>
<organism evidence="1 2">
    <name type="scientific">Haladaptatus pallidirubidus</name>
    <dbReference type="NCBI Taxonomy" id="1008152"/>
    <lineage>
        <taxon>Archaea</taxon>
        <taxon>Methanobacteriati</taxon>
        <taxon>Methanobacteriota</taxon>
        <taxon>Stenosarchaea group</taxon>
        <taxon>Halobacteria</taxon>
        <taxon>Halobacteriales</taxon>
        <taxon>Haladaptataceae</taxon>
        <taxon>Haladaptatus</taxon>
    </lineage>
</organism>
<proteinExistence type="predicted"/>
<gene>
    <name evidence="1" type="ORF">GCM10025751_22640</name>
</gene>